<dbReference type="PANTHER" id="PTHR47755:SF1">
    <property type="entry name" value="CELL DIVISION PROTEIN FTSX"/>
    <property type="match status" value="1"/>
</dbReference>
<reference evidence="2 3" key="1">
    <citation type="submission" date="2019-06" db="EMBL/GenBank/DDBJ databases">
        <title>Whole genome sequence for Rhodospirillaceae sp. R148.</title>
        <authorList>
            <person name="Wang G."/>
        </authorList>
    </citation>
    <scope>NUCLEOTIDE SEQUENCE [LARGE SCALE GENOMIC DNA]</scope>
    <source>
        <strain evidence="2 3">R148</strain>
    </source>
</reference>
<dbReference type="GO" id="GO:0051301">
    <property type="term" value="P:cell division"/>
    <property type="evidence" value="ECO:0007669"/>
    <property type="project" value="UniProtKB-KW"/>
</dbReference>
<keyword evidence="2" id="KW-0131">Cell cycle</keyword>
<name>A0A545U1N8_9PROT</name>
<keyword evidence="1" id="KW-0472">Membrane</keyword>
<evidence type="ECO:0000256" key="1">
    <source>
        <dbReference type="SAM" id="Phobius"/>
    </source>
</evidence>
<dbReference type="InterPro" id="IPR004513">
    <property type="entry name" value="FtsX"/>
</dbReference>
<comment type="caution">
    <text evidence="2">The sequence shown here is derived from an EMBL/GenBank/DDBJ whole genome shotgun (WGS) entry which is preliminary data.</text>
</comment>
<feature type="transmembrane region" description="Helical" evidence="1">
    <location>
        <begin position="20"/>
        <end position="40"/>
    </location>
</feature>
<feature type="transmembrane region" description="Helical" evidence="1">
    <location>
        <begin position="169"/>
        <end position="189"/>
    </location>
</feature>
<keyword evidence="1" id="KW-0812">Transmembrane</keyword>
<sequence length="296" mass="31877">MLLRKSVVPLNSDATGRFLPWLVAVMVYLAALALVSAMAMSKIVTRWDHGLSGQITVQLPVSENDLTEAEITNRREDVLTLLRQSPGVLSANHIGREETAALLEPWLGQTSGLSELPLPDLIAVEIDQLDPPSTAGLTARLIEIVPGATIDDHQRWLGNLLNLARSIEIVAALVVLLVGLSAVIMVVFVTRMGLAVHYQIVELLHLIGAQDGYIAREFQTHSLKLGFFGGLVGVALAALTIFGITRLLGQADTALLPALSLRPFEWVILGALPFASALVAMVTARLTVLRTLSRIP</sequence>
<organism evidence="2 3">
    <name type="scientific">Denitrobaculum tricleocarpae</name>
    <dbReference type="NCBI Taxonomy" id="2591009"/>
    <lineage>
        <taxon>Bacteria</taxon>
        <taxon>Pseudomonadati</taxon>
        <taxon>Pseudomonadota</taxon>
        <taxon>Alphaproteobacteria</taxon>
        <taxon>Rhodospirillales</taxon>
        <taxon>Rhodospirillaceae</taxon>
        <taxon>Denitrobaculum</taxon>
    </lineage>
</organism>
<dbReference type="OrthoDB" id="9814843at2"/>
<keyword evidence="1" id="KW-1133">Transmembrane helix</keyword>
<evidence type="ECO:0000313" key="3">
    <source>
        <dbReference type="Proteomes" id="UP000315252"/>
    </source>
</evidence>
<evidence type="ECO:0000313" key="2">
    <source>
        <dbReference type="EMBL" id="TQV83399.1"/>
    </source>
</evidence>
<keyword evidence="3" id="KW-1185">Reference proteome</keyword>
<accession>A0A545U1N8</accession>
<dbReference type="GO" id="GO:0016020">
    <property type="term" value="C:membrane"/>
    <property type="evidence" value="ECO:0007669"/>
    <property type="project" value="InterPro"/>
</dbReference>
<dbReference type="PANTHER" id="PTHR47755">
    <property type="entry name" value="CELL DIVISION PROTEIN FTSX"/>
    <property type="match status" value="1"/>
</dbReference>
<dbReference type="AlphaFoldDB" id="A0A545U1N8"/>
<dbReference type="Proteomes" id="UP000315252">
    <property type="component" value="Unassembled WGS sequence"/>
</dbReference>
<protein>
    <submittedName>
        <fullName evidence="2">Cell division protein</fullName>
    </submittedName>
</protein>
<keyword evidence="2" id="KW-0132">Cell division</keyword>
<feature type="transmembrane region" description="Helical" evidence="1">
    <location>
        <begin position="264"/>
        <end position="288"/>
    </location>
</feature>
<gene>
    <name evidence="2" type="ORF">FKG95_02025</name>
</gene>
<feature type="transmembrane region" description="Helical" evidence="1">
    <location>
        <begin position="225"/>
        <end position="244"/>
    </location>
</feature>
<dbReference type="GO" id="GO:0032153">
    <property type="term" value="C:cell division site"/>
    <property type="evidence" value="ECO:0007669"/>
    <property type="project" value="TreeGrafter"/>
</dbReference>
<dbReference type="RefSeq" id="WP_142894636.1">
    <property type="nucleotide sequence ID" value="NZ_ML660052.1"/>
</dbReference>
<dbReference type="EMBL" id="VHSH01000001">
    <property type="protein sequence ID" value="TQV83399.1"/>
    <property type="molecule type" value="Genomic_DNA"/>
</dbReference>
<proteinExistence type="predicted"/>